<keyword evidence="3" id="KW-0812">Transmembrane</keyword>
<reference evidence="5" key="1">
    <citation type="journal article" date="2020" name="Stud. Mycol.">
        <title>101 Dothideomycetes genomes: a test case for predicting lifestyles and emergence of pathogens.</title>
        <authorList>
            <person name="Haridas S."/>
            <person name="Albert R."/>
            <person name="Binder M."/>
            <person name="Bloem J."/>
            <person name="Labutti K."/>
            <person name="Salamov A."/>
            <person name="Andreopoulos B."/>
            <person name="Baker S."/>
            <person name="Barry K."/>
            <person name="Bills G."/>
            <person name="Bluhm B."/>
            <person name="Cannon C."/>
            <person name="Castanera R."/>
            <person name="Culley D."/>
            <person name="Daum C."/>
            <person name="Ezra D."/>
            <person name="Gonzalez J."/>
            <person name="Henrissat B."/>
            <person name="Kuo A."/>
            <person name="Liang C."/>
            <person name="Lipzen A."/>
            <person name="Lutzoni F."/>
            <person name="Magnuson J."/>
            <person name="Mondo S."/>
            <person name="Nolan M."/>
            <person name="Ohm R."/>
            <person name="Pangilinan J."/>
            <person name="Park H.-J."/>
            <person name="Ramirez L."/>
            <person name="Alfaro M."/>
            <person name="Sun H."/>
            <person name="Tritt A."/>
            <person name="Yoshinaga Y."/>
            <person name="Zwiers L.-H."/>
            <person name="Turgeon B."/>
            <person name="Goodwin S."/>
            <person name="Spatafora J."/>
            <person name="Crous P."/>
            <person name="Grigoriev I."/>
        </authorList>
    </citation>
    <scope>NUCLEOTIDE SEQUENCE</scope>
    <source>
        <strain evidence="5">CBS 110217</strain>
    </source>
</reference>
<feature type="region of interest" description="Disordered" evidence="2">
    <location>
        <begin position="450"/>
        <end position="483"/>
    </location>
</feature>
<evidence type="ECO:0000256" key="1">
    <source>
        <dbReference type="ARBA" id="ARBA00007447"/>
    </source>
</evidence>
<dbReference type="GO" id="GO:0006508">
    <property type="term" value="P:proteolysis"/>
    <property type="evidence" value="ECO:0007669"/>
    <property type="project" value="UniProtKB-KW"/>
</dbReference>
<keyword evidence="5" id="KW-0378">Hydrolase</keyword>
<protein>
    <submittedName>
        <fullName evidence="5">Acid protease</fullName>
    </submittedName>
</protein>
<keyword evidence="6" id="KW-1185">Reference proteome</keyword>
<dbReference type="Pfam" id="PF00026">
    <property type="entry name" value="Asp"/>
    <property type="match status" value="1"/>
</dbReference>
<dbReference type="OrthoDB" id="4074350at2759"/>
<evidence type="ECO:0000259" key="4">
    <source>
        <dbReference type="PROSITE" id="PS51767"/>
    </source>
</evidence>
<evidence type="ECO:0000313" key="6">
    <source>
        <dbReference type="Proteomes" id="UP000799777"/>
    </source>
</evidence>
<evidence type="ECO:0000313" key="5">
    <source>
        <dbReference type="EMBL" id="KAF2035880.1"/>
    </source>
</evidence>
<feature type="domain" description="Peptidase A1" evidence="4">
    <location>
        <begin position="26"/>
        <end position="375"/>
    </location>
</feature>
<comment type="caution">
    <text evidence="5">The sequence shown here is derived from an EMBL/GenBank/DDBJ whole genome shotgun (WGS) entry which is preliminary data.</text>
</comment>
<sequence>MSQGGLPAPLVVPNSGRWLGNDGSWSTFYAHVGTPPQYFHVLPSFNGQTLYVPIDQDCSPERMNIIDCGGQRGVEVFQSRPSPGFQKNVSSSWKELGIYRLGLGTNLGLSGNAYFGYDSFGMGSNQGNSDTKVEQLAVAAYATADFWVGQLGLSMFPIIVGETEQPHSLLARLKDEGKIPSLSFRYQAGAPYRFTKVPGSIILGDYDRTHHSNKTLLVPSTLDVIVGLQKITSTFPNRTTSTLLSTGIVATINTNVQDIWLPASVCDTIASTLGLTYFDAAQRYVLTDTAHTALQNTPPTLSFTIGTSASGGDTITINIPYAAFDLQARYPIFGTQTNYFPLRRAANDTQYTLGRAFLQEVYISVDWERDVFNISQAVFASPPLPLDVVTVEPKNRTDSLVPRPGQARSSKLSPRAIAGIAVGVLVLMGMIAGLGWWMYRRRRAARREDGLAQTLQTDEKKDPGNQAPKAVEKSPRTDLDLEGRMVPEIYAPVGEKHELQGAESEKRDEQVMEVVEADVGSPVYELPSGEVSRADGNG</sequence>
<keyword evidence="5" id="KW-0645">Protease</keyword>
<name>A0A9P4LST2_9PLEO</name>
<dbReference type="Proteomes" id="UP000799777">
    <property type="component" value="Unassembled WGS sequence"/>
</dbReference>
<dbReference type="GO" id="GO:0004190">
    <property type="term" value="F:aspartic-type endopeptidase activity"/>
    <property type="evidence" value="ECO:0007669"/>
    <property type="project" value="InterPro"/>
</dbReference>
<dbReference type="GO" id="GO:0000324">
    <property type="term" value="C:fungal-type vacuole"/>
    <property type="evidence" value="ECO:0007669"/>
    <property type="project" value="TreeGrafter"/>
</dbReference>
<proteinExistence type="inferred from homology"/>
<feature type="compositionally biased region" description="Basic and acidic residues" evidence="2">
    <location>
        <begin position="470"/>
        <end position="483"/>
    </location>
</feature>
<feature type="transmembrane region" description="Helical" evidence="3">
    <location>
        <begin position="416"/>
        <end position="439"/>
    </location>
</feature>
<evidence type="ECO:0000256" key="2">
    <source>
        <dbReference type="SAM" id="MobiDB-lite"/>
    </source>
</evidence>
<evidence type="ECO:0000256" key="3">
    <source>
        <dbReference type="SAM" id="Phobius"/>
    </source>
</evidence>
<dbReference type="PANTHER" id="PTHR47966">
    <property type="entry name" value="BETA-SITE APP-CLEAVING ENZYME, ISOFORM A-RELATED"/>
    <property type="match status" value="1"/>
</dbReference>
<dbReference type="PROSITE" id="PS51767">
    <property type="entry name" value="PEPTIDASE_A1"/>
    <property type="match status" value="1"/>
</dbReference>
<dbReference type="SUPFAM" id="SSF50630">
    <property type="entry name" value="Acid proteases"/>
    <property type="match status" value="1"/>
</dbReference>
<keyword evidence="3" id="KW-1133">Transmembrane helix</keyword>
<dbReference type="InterPro" id="IPR021109">
    <property type="entry name" value="Peptidase_aspartic_dom_sf"/>
</dbReference>
<dbReference type="InterPro" id="IPR001461">
    <property type="entry name" value="Aspartic_peptidase_A1"/>
</dbReference>
<keyword evidence="3" id="KW-0472">Membrane</keyword>
<feature type="region of interest" description="Disordered" evidence="2">
    <location>
        <begin position="517"/>
        <end position="538"/>
    </location>
</feature>
<dbReference type="Gene3D" id="2.40.70.10">
    <property type="entry name" value="Acid Proteases"/>
    <property type="match status" value="2"/>
</dbReference>
<dbReference type="InterPro" id="IPR033121">
    <property type="entry name" value="PEPTIDASE_A1"/>
</dbReference>
<comment type="similarity">
    <text evidence="1">Belongs to the peptidase A1 family.</text>
</comment>
<dbReference type="PANTHER" id="PTHR47966:SF51">
    <property type="entry name" value="BETA-SITE APP-CLEAVING ENZYME, ISOFORM A-RELATED"/>
    <property type="match status" value="1"/>
</dbReference>
<gene>
    <name evidence="5" type="ORF">EK21DRAFT_53556</name>
</gene>
<dbReference type="AlphaFoldDB" id="A0A9P4LST2"/>
<accession>A0A9P4LST2</accession>
<dbReference type="EMBL" id="ML978156">
    <property type="protein sequence ID" value="KAF2035880.1"/>
    <property type="molecule type" value="Genomic_DNA"/>
</dbReference>
<organism evidence="5 6">
    <name type="scientific">Setomelanomma holmii</name>
    <dbReference type="NCBI Taxonomy" id="210430"/>
    <lineage>
        <taxon>Eukaryota</taxon>
        <taxon>Fungi</taxon>
        <taxon>Dikarya</taxon>
        <taxon>Ascomycota</taxon>
        <taxon>Pezizomycotina</taxon>
        <taxon>Dothideomycetes</taxon>
        <taxon>Pleosporomycetidae</taxon>
        <taxon>Pleosporales</taxon>
        <taxon>Pleosporineae</taxon>
        <taxon>Phaeosphaeriaceae</taxon>
        <taxon>Setomelanomma</taxon>
    </lineage>
</organism>